<organism evidence="1">
    <name type="scientific">Tetraodon nigroviridis</name>
    <name type="common">Spotted green pufferfish</name>
    <name type="synonym">Chelonodon nigroviridis</name>
    <dbReference type="NCBI Taxonomy" id="99883"/>
    <lineage>
        <taxon>Eukaryota</taxon>
        <taxon>Metazoa</taxon>
        <taxon>Chordata</taxon>
        <taxon>Craniata</taxon>
        <taxon>Vertebrata</taxon>
        <taxon>Euteleostomi</taxon>
        <taxon>Actinopterygii</taxon>
        <taxon>Neopterygii</taxon>
        <taxon>Teleostei</taxon>
        <taxon>Neoteleostei</taxon>
        <taxon>Acanthomorphata</taxon>
        <taxon>Eupercaria</taxon>
        <taxon>Tetraodontiformes</taxon>
        <taxon>Tetradontoidea</taxon>
        <taxon>Tetraodontidae</taxon>
        <taxon>Tetraodon</taxon>
    </lineage>
</organism>
<dbReference type="EMBL" id="CAAE01014716">
    <property type="protein sequence ID" value="CAG03471.1"/>
    <property type="molecule type" value="Genomic_DNA"/>
</dbReference>
<sequence length="38" mass="4065">MGDSAVHEEPNILGLQAKRPVTGMDCQENVIRPGCAAR</sequence>
<gene>
    <name evidence="1" type="ORF">GSTENG00022881001</name>
</gene>
<protein>
    <submittedName>
        <fullName evidence="1">(spotted green pufferfish) hypothetical protein</fullName>
    </submittedName>
</protein>
<dbReference type="KEGG" id="tng:GSTEN00022881G001"/>
<dbReference type="AlphaFoldDB" id="Q4S7B1"/>
<evidence type="ECO:0000313" key="1">
    <source>
        <dbReference type="EMBL" id="CAG03471.1"/>
    </source>
</evidence>
<name>Q4S7B1_TETNG</name>
<reference evidence="1" key="1">
    <citation type="journal article" date="2004" name="Nature">
        <title>Genome duplication in the teleost fish Tetraodon nigroviridis reveals the early vertebrate proto-karyotype.</title>
        <authorList>
            <person name="Jaillon O."/>
            <person name="Aury J.-M."/>
            <person name="Brunet F."/>
            <person name="Petit J.-L."/>
            <person name="Stange-Thomann N."/>
            <person name="Mauceli E."/>
            <person name="Bouneau L."/>
            <person name="Fischer C."/>
            <person name="Ozouf-Costaz C."/>
            <person name="Bernot A."/>
            <person name="Nicaud S."/>
            <person name="Jaffe D."/>
            <person name="Fisher S."/>
            <person name="Lutfalla G."/>
            <person name="Dossat C."/>
            <person name="Segurens B."/>
            <person name="Dasilva C."/>
            <person name="Salanoubat M."/>
            <person name="Levy M."/>
            <person name="Boudet N."/>
            <person name="Castellano S."/>
            <person name="Anthouard V."/>
            <person name="Jubin C."/>
            <person name="Castelli V."/>
            <person name="Katinka M."/>
            <person name="Vacherie B."/>
            <person name="Biemont C."/>
            <person name="Skalli Z."/>
            <person name="Cattolico L."/>
            <person name="Poulain J."/>
            <person name="De Berardinis V."/>
            <person name="Cruaud C."/>
            <person name="Duprat S."/>
            <person name="Brottier P."/>
            <person name="Coutanceau J.-P."/>
            <person name="Gouzy J."/>
            <person name="Parra G."/>
            <person name="Lardier G."/>
            <person name="Chapple C."/>
            <person name="McKernan K.J."/>
            <person name="McEwan P."/>
            <person name="Bosak S."/>
            <person name="Kellis M."/>
            <person name="Volff J.-N."/>
            <person name="Guigo R."/>
            <person name="Zody M.C."/>
            <person name="Mesirov J."/>
            <person name="Lindblad-Toh K."/>
            <person name="Birren B."/>
            <person name="Nusbaum C."/>
            <person name="Kahn D."/>
            <person name="Robinson-Rechavi M."/>
            <person name="Laudet V."/>
            <person name="Schachter V."/>
            <person name="Quetier F."/>
            <person name="Saurin W."/>
            <person name="Scarpelli C."/>
            <person name="Wincker P."/>
            <person name="Lander E.S."/>
            <person name="Weissenbach J."/>
            <person name="Roest Crollius H."/>
        </authorList>
    </citation>
    <scope>NUCLEOTIDE SEQUENCE [LARGE SCALE GENOMIC DNA]</scope>
</reference>
<proteinExistence type="predicted"/>
<accession>Q4S7B1</accession>
<comment type="caution">
    <text evidence="1">The sequence shown here is derived from an EMBL/GenBank/DDBJ whole genome shotgun (WGS) entry which is preliminary data.</text>
</comment>
<reference evidence="1" key="2">
    <citation type="submission" date="2004-02" db="EMBL/GenBank/DDBJ databases">
        <authorList>
            <consortium name="Genoscope"/>
            <consortium name="Whitehead Institute Centre for Genome Research"/>
        </authorList>
    </citation>
    <scope>NUCLEOTIDE SEQUENCE</scope>
</reference>